<protein>
    <submittedName>
        <fullName evidence="1">Uncharacterized protein</fullName>
    </submittedName>
</protein>
<organism evidence="1 2">
    <name type="scientific">Physocladia obscura</name>
    <dbReference type="NCBI Taxonomy" id="109957"/>
    <lineage>
        <taxon>Eukaryota</taxon>
        <taxon>Fungi</taxon>
        <taxon>Fungi incertae sedis</taxon>
        <taxon>Chytridiomycota</taxon>
        <taxon>Chytridiomycota incertae sedis</taxon>
        <taxon>Chytridiomycetes</taxon>
        <taxon>Chytridiales</taxon>
        <taxon>Chytriomycetaceae</taxon>
        <taxon>Physocladia</taxon>
    </lineage>
</organism>
<evidence type="ECO:0000313" key="2">
    <source>
        <dbReference type="Proteomes" id="UP001211907"/>
    </source>
</evidence>
<dbReference type="Proteomes" id="UP001211907">
    <property type="component" value="Unassembled WGS sequence"/>
</dbReference>
<accession>A0AAD5SVC1</accession>
<name>A0AAD5SVC1_9FUNG</name>
<reference evidence="1" key="1">
    <citation type="submission" date="2020-05" db="EMBL/GenBank/DDBJ databases">
        <title>Phylogenomic resolution of chytrid fungi.</title>
        <authorList>
            <person name="Stajich J.E."/>
            <person name="Amses K."/>
            <person name="Simmons R."/>
            <person name="Seto K."/>
            <person name="Myers J."/>
            <person name="Bonds A."/>
            <person name="Quandt C.A."/>
            <person name="Barry K."/>
            <person name="Liu P."/>
            <person name="Grigoriev I."/>
            <person name="Longcore J.E."/>
            <person name="James T.Y."/>
        </authorList>
    </citation>
    <scope>NUCLEOTIDE SEQUENCE</scope>
    <source>
        <strain evidence="1">JEL0513</strain>
    </source>
</reference>
<evidence type="ECO:0000313" key="1">
    <source>
        <dbReference type="EMBL" id="KAJ3100549.1"/>
    </source>
</evidence>
<dbReference type="AlphaFoldDB" id="A0AAD5SVC1"/>
<sequence>MPSKEDLLAEWENLVFSEMFDPLKKALGHAIMDEKKLLIRTIPLVSGIGIEDKVGNLPNDHIVKMTTKIRQQTG</sequence>
<dbReference type="EMBL" id="JADGJH010002275">
    <property type="protein sequence ID" value="KAJ3100549.1"/>
    <property type="molecule type" value="Genomic_DNA"/>
</dbReference>
<keyword evidence="2" id="KW-1185">Reference proteome</keyword>
<proteinExistence type="predicted"/>
<gene>
    <name evidence="1" type="ORF">HK100_004692</name>
</gene>
<comment type="caution">
    <text evidence="1">The sequence shown here is derived from an EMBL/GenBank/DDBJ whole genome shotgun (WGS) entry which is preliminary data.</text>
</comment>
<feature type="non-terminal residue" evidence="1">
    <location>
        <position position="74"/>
    </location>
</feature>